<dbReference type="Gene3D" id="2.30.320.10">
    <property type="entry name" value="YwqG-like"/>
    <property type="match status" value="1"/>
</dbReference>
<protein>
    <recommendedName>
        <fullName evidence="3">DUF1963 domain-containing protein</fullName>
    </recommendedName>
</protein>
<organism evidence="1 2">
    <name type="scientific">Streptosporangium saharense</name>
    <dbReference type="NCBI Taxonomy" id="1706840"/>
    <lineage>
        <taxon>Bacteria</taxon>
        <taxon>Bacillati</taxon>
        <taxon>Actinomycetota</taxon>
        <taxon>Actinomycetes</taxon>
        <taxon>Streptosporangiales</taxon>
        <taxon>Streptosporangiaceae</taxon>
        <taxon>Streptosporangium</taxon>
    </lineage>
</organism>
<dbReference type="AlphaFoldDB" id="A0A7W7VKI4"/>
<gene>
    <name evidence="1" type="ORF">FHS44_000451</name>
</gene>
<keyword evidence="2" id="KW-1185">Reference proteome</keyword>
<evidence type="ECO:0000313" key="1">
    <source>
        <dbReference type="EMBL" id="MBB4913379.1"/>
    </source>
</evidence>
<dbReference type="SUPFAM" id="SSF103032">
    <property type="entry name" value="Hypothetical protein YwqG"/>
    <property type="match status" value="1"/>
</dbReference>
<accession>A0A7W7VKI4</accession>
<reference evidence="1 2" key="1">
    <citation type="submission" date="2020-08" db="EMBL/GenBank/DDBJ databases">
        <title>Genomic Encyclopedia of Type Strains, Phase III (KMG-III): the genomes of soil and plant-associated and newly described type strains.</title>
        <authorList>
            <person name="Whitman W."/>
        </authorList>
    </citation>
    <scope>NUCLEOTIDE SEQUENCE [LARGE SCALE GENOMIC DNA]</scope>
    <source>
        <strain evidence="1 2">CECT 8840</strain>
    </source>
</reference>
<dbReference type="InterPro" id="IPR035948">
    <property type="entry name" value="YwqG-like_sf"/>
</dbReference>
<sequence length="187" mass="20897">MITNDDLAYVMFFRDADGPVDRFATRIGGAPDWVGEPQWPLCARWDNPMGFVGQFRLPDEELRMAYLFMCGDCEETWEPEAGKNALIVQPGRVPSFLTTIVPSWESSSRGGVLVDLEPECPGDLEHAESRMYGEPDWIQDEEYPPGGPWSFLFQLASSNHVTFGDAGVGYGFISGDGLEGRFLWQCT</sequence>
<proteinExistence type="predicted"/>
<dbReference type="RefSeq" id="WP_184712163.1">
    <property type="nucleotide sequence ID" value="NZ_JACHJP010000001.1"/>
</dbReference>
<evidence type="ECO:0000313" key="2">
    <source>
        <dbReference type="Proteomes" id="UP000552644"/>
    </source>
</evidence>
<name>A0A7W7VKI4_9ACTN</name>
<comment type="caution">
    <text evidence="1">The sequence shown here is derived from an EMBL/GenBank/DDBJ whole genome shotgun (WGS) entry which is preliminary data.</text>
</comment>
<dbReference type="EMBL" id="JACHJP010000001">
    <property type="protein sequence ID" value="MBB4913379.1"/>
    <property type="molecule type" value="Genomic_DNA"/>
</dbReference>
<dbReference type="Proteomes" id="UP000552644">
    <property type="component" value="Unassembled WGS sequence"/>
</dbReference>
<evidence type="ECO:0008006" key="3">
    <source>
        <dbReference type="Google" id="ProtNLM"/>
    </source>
</evidence>